<proteinExistence type="inferred from homology"/>
<gene>
    <name evidence="4" type="ordered locus">Rmar_2330</name>
</gene>
<dbReference type="NCBIfam" id="TIGR00377">
    <property type="entry name" value="ant_ant_sig"/>
    <property type="match status" value="1"/>
</dbReference>
<dbReference type="Gene3D" id="3.30.750.24">
    <property type="entry name" value="STAS domain"/>
    <property type="match status" value="1"/>
</dbReference>
<keyword evidence="5" id="KW-1185">Reference proteome</keyword>
<dbReference type="eggNOG" id="COG1366">
    <property type="taxonomic scope" value="Bacteria"/>
</dbReference>
<reference evidence="4 5" key="1">
    <citation type="journal article" date="2009" name="Stand. Genomic Sci.">
        <title>Complete genome sequence of Rhodothermus marinus type strain (R-10).</title>
        <authorList>
            <person name="Nolan M."/>
            <person name="Tindall B.J."/>
            <person name="Pomrenke H."/>
            <person name="Lapidus A."/>
            <person name="Copeland A."/>
            <person name="Glavina Del Rio T."/>
            <person name="Lucas S."/>
            <person name="Chen F."/>
            <person name="Tice H."/>
            <person name="Cheng J.F."/>
            <person name="Saunders E."/>
            <person name="Han C."/>
            <person name="Bruce D."/>
            <person name="Goodwin L."/>
            <person name="Chain P."/>
            <person name="Pitluck S."/>
            <person name="Ovchinikova G."/>
            <person name="Pati A."/>
            <person name="Ivanova N."/>
            <person name="Mavromatis K."/>
            <person name="Chen A."/>
            <person name="Palaniappan K."/>
            <person name="Land M."/>
            <person name="Hauser L."/>
            <person name="Chang Y.J."/>
            <person name="Jeffries C.D."/>
            <person name="Brettin T."/>
            <person name="Goker M."/>
            <person name="Bristow J."/>
            <person name="Eisen J.A."/>
            <person name="Markowitz V."/>
            <person name="Hugenholtz P."/>
            <person name="Kyrpides N.C."/>
            <person name="Klenk H.P."/>
            <person name="Detter J.C."/>
        </authorList>
    </citation>
    <scope>NUCLEOTIDE SEQUENCE [LARGE SCALE GENOMIC DNA]</scope>
    <source>
        <strain evidence="5">ATCC 43812 / DSM 4252 / R-10</strain>
    </source>
</reference>
<dbReference type="InterPro" id="IPR003658">
    <property type="entry name" value="Anti-sigma_ant"/>
</dbReference>
<accession>D0MEI1</accession>
<dbReference type="HOGENOM" id="CLU_115403_9_3_10"/>
<dbReference type="OrthoDB" id="9795051at2"/>
<evidence type="ECO:0000256" key="1">
    <source>
        <dbReference type="ARBA" id="ARBA00009013"/>
    </source>
</evidence>
<dbReference type="AlphaFoldDB" id="D0MEI1"/>
<dbReference type="InterPro" id="IPR002645">
    <property type="entry name" value="STAS_dom"/>
</dbReference>
<dbReference type="SUPFAM" id="SSF52091">
    <property type="entry name" value="SpoIIaa-like"/>
    <property type="match status" value="1"/>
</dbReference>
<dbReference type="KEGG" id="rmr:Rmar_2330"/>
<dbReference type="Proteomes" id="UP000002221">
    <property type="component" value="Chromosome"/>
</dbReference>
<dbReference type="InterPro" id="IPR036513">
    <property type="entry name" value="STAS_dom_sf"/>
</dbReference>
<sequence>MSNFSVGFRQHDGVQILDLHGELDAHTAPELEAALQKCLQHGHYNILINGRDLEYISSAGLGVFMAYIEEIREKGGDLKIAELKPGVYNVFDLLGFPLLFDILPSETEALERFARGERPALPSS</sequence>
<evidence type="ECO:0000256" key="2">
    <source>
        <dbReference type="RuleBase" id="RU003749"/>
    </source>
</evidence>
<dbReference type="PROSITE" id="PS50801">
    <property type="entry name" value="STAS"/>
    <property type="match status" value="1"/>
</dbReference>
<evidence type="ECO:0000313" key="5">
    <source>
        <dbReference type="Proteomes" id="UP000002221"/>
    </source>
</evidence>
<dbReference type="Pfam" id="PF01740">
    <property type="entry name" value="STAS"/>
    <property type="match status" value="1"/>
</dbReference>
<dbReference type="STRING" id="518766.Rmar_2330"/>
<dbReference type="RefSeq" id="WP_012844819.1">
    <property type="nucleotide sequence ID" value="NC_013501.1"/>
</dbReference>
<dbReference type="CDD" id="cd07043">
    <property type="entry name" value="STAS_anti-anti-sigma_factors"/>
    <property type="match status" value="1"/>
</dbReference>
<evidence type="ECO:0000259" key="3">
    <source>
        <dbReference type="PROSITE" id="PS50801"/>
    </source>
</evidence>
<dbReference type="GO" id="GO:0043856">
    <property type="term" value="F:anti-sigma factor antagonist activity"/>
    <property type="evidence" value="ECO:0007669"/>
    <property type="project" value="InterPro"/>
</dbReference>
<name>D0MEI1_RHOM4</name>
<organism evidence="4 5">
    <name type="scientific">Rhodothermus marinus (strain ATCC 43812 / DSM 4252 / R-10)</name>
    <name type="common">Rhodothermus obamensis</name>
    <dbReference type="NCBI Taxonomy" id="518766"/>
    <lineage>
        <taxon>Bacteria</taxon>
        <taxon>Pseudomonadati</taxon>
        <taxon>Rhodothermota</taxon>
        <taxon>Rhodothermia</taxon>
        <taxon>Rhodothermales</taxon>
        <taxon>Rhodothermaceae</taxon>
        <taxon>Rhodothermus</taxon>
    </lineage>
</organism>
<comment type="similarity">
    <text evidence="1 2">Belongs to the anti-sigma-factor antagonist family.</text>
</comment>
<dbReference type="EMBL" id="CP001807">
    <property type="protein sequence ID" value="ACY49209.1"/>
    <property type="molecule type" value="Genomic_DNA"/>
</dbReference>
<dbReference type="PANTHER" id="PTHR33495">
    <property type="entry name" value="ANTI-SIGMA FACTOR ANTAGONIST TM_1081-RELATED-RELATED"/>
    <property type="match status" value="1"/>
</dbReference>
<evidence type="ECO:0000313" key="4">
    <source>
        <dbReference type="EMBL" id="ACY49209.1"/>
    </source>
</evidence>
<protein>
    <recommendedName>
        <fullName evidence="2">Anti-sigma factor antagonist</fullName>
    </recommendedName>
</protein>
<feature type="domain" description="STAS" evidence="3">
    <location>
        <begin position="4"/>
        <end position="113"/>
    </location>
</feature>